<proteinExistence type="predicted"/>
<feature type="region of interest" description="Disordered" evidence="1">
    <location>
        <begin position="120"/>
        <end position="193"/>
    </location>
</feature>
<accession>A0A147EX20</accession>
<feature type="region of interest" description="Disordered" evidence="1">
    <location>
        <begin position="1"/>
        <end position="41"/>
    </location>
</feature>
<dbReference type="AlphaFoldDB" id="A0A147EX20"/>
<evidence type="ECO:0000256" key="1">
    <source>
        <dbReference type="SAM" id="MobiDB-lite"/>
    </source>
</evidence>
<name>A0A147EX20_MICTE</name>
<gene>
    <name evidence="2" type="ORF">NS220_08990</name>
</gene>
<comment type="caution">
    <text evidence="2">The sequence shown here is derived from an EMBL/GenBank/DDBJ whole genome shotgun (WGS) entry which is preliminary data.</text>
</comment>
<reference evidence="2 3" key="1">
    <citation type="journal article" date="2016" name="Front. Microbiol.">
        <title>Genomic Resource of Rice Seed Associated Bacteria.</title>
        <authorList>
            <person name="Midha S."/>
            <person name="Bansal K."/>
            <person name="Sharma S."/>
            <person name="Kumar N."/>
            <person name="Patil P.P."/>
            <person name="Chaudhry V."/>
            <person name="Patil P.B."/>
        </authorList>
    </citation>
    <scope>NUCLEOTIDE SEQUENCE [LARGE SCALE GENOMIC DNA]</scope>
    <source>
        <strain evidence="2 3">NS220</strain>
    </source>
</reference>
<evidence type="ECO:0000313" key="2">
    <source>
        <dbReference type="EMBL" id="KTR94459.1"/>
    </source>
</evidence>
<evidence type="ECO:0000313" key="3">
    <source>
        <dbReference type="Proteomes" id="UP000075025"/>
    </source>
</evidence>
<dbReference type="EMBL" id="LDRT01000053">
    <property type="protein sequence ID" value="KTR94459.1"/>
    <property type="molecule type" value="Genomic_DNA"/>
</dbReference>
<dbReference type="Proteomes" id="UP000075025">
    <property type="component" value="Unassembled WGS sequence"/>
</dbReference>
<sequence>MNTTPPGLDTLTGTVELRKPSLPTCPLAPKPHAHTDPSVANANEWKDPALTCVNTTPGGLDTLTGIGELRAPPLPNIHISPSPHAHTDPSVANPNEWRDPALTCVNTTPAGLDTLTGTREPLELSLPNCPDQPAPHAHTDPSDANPNECEPPALTCVNTTPAGLDTLTGTSEPLELSLPNRPDPPAPHAHTDP</sequence>
<protein>
    <submittedName>
        <fullName evidence="2">Uncharacterized protein</fullName>
    </submittedName>
</protein>
<feature type="non-terminal residue" evidence="2">
    <location>
        <position position="193"/>
    </location>
</feature>
<organism evidence="2 3">
    <name type="scientific">Microbacterium testaceum</name>
    <name type="common">Aureobacterium testaceum</name>
    <name type="synonym">Brevibacterium testaceum</name>
    <dbReference type="NCBI Taxonomy" id="2033"/>
    <lineage>
        <taxon>Bacteria</taxon>
        <taxon>Bacillati</taxon>
        <taxon>Actinomycetota</taxon>
        <taxon>Actinomycetes</taxon>
        <taxon>Micrococcales</taxon>
        <taxon>Microbacteriaceae</taxon>
        <taxon>Microbacterium</taxon>
    </lineage>
</organism>
<feature type="compositionally biased region" description="Polar residues" evidence="1">
    <location>
        <begin position="156"/>
        <end position="171"/>
    </location>
</feature>
<feature type="compositionally biased region" description="Low complexity" evidence="1">
    <location>
        <begin position="1"/>
        <end position="14"/>
    </location>
</feature>